<dbReference type="PROSITE" id="PS51257">
    <property type="entry name" value="PROKAR_LIPOPROTEIN"/>
    <property type="match status" value="1"/>
</dbReference>
<keyword evidence="1" id="KW-0732">Signal</keyword>
<reference evidence="2 3" key="1">
    <citation type="journal article" date="2019" name="Int. J. Syst. Evol. Microbiol.">
        <title>The Global Catalogue of Microorganisms (GCM) 10K type strain sequencing project: providing services to taxonomists for standard genome sequencing and annotation.</title>
        <authorList>
            <consortium name="The Broad Institute Genomics Platform"/>
            <consortium name="The Broad Institute Genome Sequencing Center for Infectious Disease"/>
            <person name="Wu L."/>
            <person name="Ma J."/>
        </authorList>
    </citation>
    <scope>NUCLEOTIDE SEQUENCE [LARGE SCALE GENOMIC DNA]</scope>
    <source>
        <strain evidence="2 3">JCM 16373</strain>
    </source>
</reference>
<comment type="caution">
    <text evidence="2">The sequence shown here is derived from an EMBL/GenBank/DDBJ whole genome shotgun (WGS) entry which is preliminary data.</text>
</comment>
<dbReference type="RefSeq" id="WP_344566458.1">
    <property type="nucleotide sequence ID" value="NZ_BAAARJ010000009.1"/>
</dbReference>
<dbReference type="EMBL" id="BAAARJ010000009">
    <property type="protein sequence ID" value="GAA2615955.1"/>
    <property type="molecule type" value="Genomic_DNA"/>
</dbReference>
<sequence>MLRKTTVAVAAAVVLGIPVVSGCSAVDKALDCANTAATVAQAADDLQQAASDAGEDPTQAKRSLDKIDKNLKTIEEETDEGDVRKAVTKLGDAVDSVRTDVDAGRTPRTGPVGDAADELTKVCTPG</sequence>
<keyword evidence="3" id="KW-1185">Reference proteome</keyword>
<evidence type="ECO:0000313" key="2">
    <source>
        <dbReference type="EMBL" id="GAA2615955.1"/>
    </source>
</evidence>
<dbReference type="Proteomes" id="UP001501447">
    <property type="component" value="Unassembled WGS sequence"/>
</dbReference>
<feature type="chain" id="PRO_5047160070" description="Secreted protein" evidence="1">
    <location>
        <begin position="26"/>
        <end position="126"/>
    </location>
</feature>
<protein>
    <recommendedName>
        <fullName evidence="4">Secreted protein</fullName>
    </recommendedName>
</protein>
<gene>
    <name evidence="2" type="ORF">GCM10009863_32090</name>
</gene>
<evidence type="ECO:0000256" key="1">
    <source>
        <dbReference type="SAM" id="SignalP"/>
    </source>
</evidence>
<organism evidence="2 3">
    <name type="scientific">Streptomyces axinellae</name>
    <dbReference type="NCBI Taxonomy" id="552788"/>
    <lineage>
        <taxon>Bacteria</taxon>
        <taxon>Bacillati</taxon>
        <taxon>Actinomycetota</taxon>
        <taxon>Actinomycetes</taxon>
        <taxon>Kitasatosporales</taxon>
        <taxon>Streptomycetaceae</taxon>
        <taxon>Streptomyces</taxon>
    </lineage>
</organism>
<evidence type="ECO:0000313" key="3">
    <source>
        <dbReference type="Proteomes" id="UP001501447"/>
    </source>
</evidence>
<accession>A0ABN3Q445</accession>
<evidence type="ECO:0008006" key="4">
    <source>
        <dbReference type="Google" id="ProtNLM"/>
    </source>
</evidence>
<feature type="signal peptide" evidence="1">
    <location>
        <begin position="1"/>
        <end position="25"/>
    </location>
</feature>
<name>A0ABN3Q445_9ACTN</name>
<proteinExistence type="predicted"/>